<comment type="caution">
    <text evidence="3">The sequence shown here is derived from an EMBL/GenBank/DDBJ whole genome shotgun (WGS) entry which is preliminary data.</text>
</comment>
<evidence type="ECO:0008006" key="5">
    <source>
        <dbReference type="Google" id="ProtNLM"/>
    </source>
</evidence>
<dbReference type="EMBL" id="JAYKBW010000002">
    <property type="protein sequence ID" value="MEB3073945.1"/>
    <property type="molecule type" value="Genomic_DNA"/>
</dbReference>
<sequence>MKKVILGLVAITALVACSKDNGNDNSNSNGGLNNNGDPTIEQETFPKEITYKDKNGNIIMKSVYTIVGGKIAGWTWTSYEDEQVKSEKTIINYKGDLPEKELSPGQTETYTYEGNKLIKKIEEREREGSIRKTETTYTYEGNNISKIIKKKASKVFWNDNLVEATSFEESNFQYNGNLIVVNKTGYDELADKTKLNQEVSTVTYTVENGNLAKEEVTISPSHKVVTQYTYDNKKNPRSINLQKILYPDYFTNKNLSKNNLLTITETITKNGKTEVKRGSYEYVYNGDYPTTVREFQERNGNRVLEEITEYKY</sequence>
<proteinExistence type="predicted"/>
<dbReference type="Proteomes" id="UP001311730">
    <property type="component" value="Unassembled WGS sequence"/>
</dbReference>
<evidence type="ECO:0000313" key="4">
    <source>
        <dbReference type="Proteomes" id="UP001311730"/>
    </source>
</evidence>
<dbReference type="PROSITE" id="PS51257">
    <property type="entry name" value="PROKAR_LIPOPROTEIN"/>
    <property type="match status" value="1"/>
</dbReference>
<dbReference type="RefSeq" id="WP_323982447.1">
    <property type="nucleotide sequence ID" value="NZ_JAYKBW010000002.1"/>
</dbReference>
<evidence type="ECO:0000256" key="2">
    <source>
        <dbReference type="SAM" id="SignalP"/>
    </source>
</evidence>
<evidence type="ECO:0000256" key="1">
    <source>
        <dbReference type="SAM" id="MobiDB-lite"/>
    </source>
</evidence>
<keyword evidence="4" id="KW-1185">Reference proteome</keyword>
<accession>A0ABU5Z4R0</accession>
<keyword evidence="2" id="KW-0732">Signal</keyword>
<feature type="chain" id="PRO_5045883657" description="Sugar-binding protein" evidence="2">
    <location>
        <begin position="19"/>
        <end position="312"/>
    </location>
</feature>
<feature type="region of interest" description="Disordered" evidence="1">
    <location>
        <begin position="20"/>
        <end position="41"/>
    </location>
</feature>
<evidence type="ECO:0000313" key="3">
    <source>
        <dbReference type="EMBL" id="MEB3073945.1"/>
    </source>
</evidence>
<name>A0ABU5Z4R0_9FLAO</name>
<gene>
    <name evidence="3" type="ORF">VJJ08_01340</name>
</gene>
<feature type="signal peptide" evidence="2">
    <location>
        <begin position="1"/>
        <end position="18"/>
    </location>
</feature>
<organism evidence="3 4">
    <name type="scientific">Capnocytophaga gingivalis</name>
    <dbReference type="NCBI Taxonomy" id="1017"/>
    <lineage>
        <taxon>Bacteria</taxon>
        <taxon>Pseudomonadati</taxon>
        <taxon>Bacteroidota</taxon>
        <taxon>Flavobacteriia</taxon>
        <taxon>Flavobacteriales</taxon>
        <taxon>Flavobacteriaceae</taxon>
        <taxon>Capnocytophaga</taxon>
    </lineage>
</organism>
<reference evidence="3 4" key="1">
    <citation type="submission" date="2023-12" db="EMBL/GenBank/DDBJ databases">
        <title>Genomic sequences of Capnocytophaga and Parvimonas strains.</title>
        <authorList>
            <person name="Watt R.M."/>
            <person name="Wang M."/>
            <person name="Yang T."/>
            <person name="Tong W.M."/>
        </authorList>
    </citation>
    <scope>NUCLEOTIDE SEQUENCE [LARGE SCALE GENOMIC DNA]</scope>
    <source>
        <strain evidence="3 4">CCUG 13096</strain>
    </source>
</reference>
<feature type="compositionally biased region" description="Low complexity" evidence="1">
    <location>
        <begin position="23"/>
        <end position="37"/>
    </location>
</feature>
<protein>
    <recommendedName>
        <fullName evidence="5">Sugar-binding protein</fullName>
    </recommendedName>
</protein>